<organism evidence="7 8">
    <name type="scientific">Candidatus Woesebacteria bacterium GW2011_GWB1_43_14</name>
    <dbReference type="NCBI Taxonomy" id="1618578"/>
    <lineage>
        <taxon>Bacteria</taxon>
        <taxon>Candidatus Woeseibacteriota</taxon>
    </lineage>
</organism>
<dbReference type="InterPro" id="IPR002903">
    <property type="entry name" value="RsmH"/>
</dbReference>
<dbReference type="PIRSF" id="PIRSF004486">
    <property type="entry name" value="MraW"/>
    <property type="match status" value="1"/>
</dbReference>
<keyword evidence="2 6" id="KW-0698">rRNA processing</keyword>
<dbReference type="EC" id="2.1.1.199" evidence="6"/>
<comment type="similarity">
    <text evidence="1 6">Belongs to the methyltransferase superfamily. RsmH family.</text>
</comment>
<dbReference type="AlphaFoldDB" id="A0A0G1DHX2"/>
<evidence type="ECO:0000256" key="2">
    <source>
        <dbReference type="ARBA" id="ARBA00022552"/>
    </source>
</evidence>
<evidence type="ECO:0000256" key="4">
    <source>
        <dbReference type="ARBA" id="ARBA00022679"/>
    </source>
</evidence>
<dbReference type="Gene3D" id="1.10.150.170">
    <property type="entry name" value="Putative methyltransferase TM0872, insert domain"/>
    <property type="match status" value="1"/>
</dbReference>
<evidence type="ECO:0000313" key="8">
    <source>
        <dbReference type="Proteomes" id="UP000034090"/>
    </source>
</evidence>
<dbReference type="SUPFAM" id="SSF53335">
    <property type="entry name" value="S-adenosyl-L-methionine-dependent methyltransferases"/>
    <property type="match status" value="1"/>
</dbReference>
<dbReference type="Pfam" id="PF01795">
    <property type="entry name" value="Methyltransf_5"/>
    <property type="match status" value="1"/>
</dbReference>
<feature type="binding site" evidence="6">
    <location>
        <position position="112"/>
    </location>
    <ligand>
        <name>S-adenosyl-L-methionine</name>
        <dbReference type="ChEBI" id="CHEBI:59789"/>
    </ligand>
</feature>
<comment type="caution">
    <text evidence="7">The sequence shown here is derived from an EMBL/GenBank/DDBJ whole genome shotgun (WGS) entry which is preliminary data.</text>
</comment>
<dbReference type="SUPFAM" id="SSF81799">
    <property type="entry name" value="Putative methyltransferase TM0872, insert domain"/>
    <property type="match status" value="1"/>
</dbReference>
<reference evidence="7 8" key="1">
    <citation type="journal article" date="2015" name="Nature">
        <title>rRNA introns, odd ribosomes, and small enigmatic genomes across a large radiation of phyla.</title>
        <authorList>
            <person name="Brown C.T."/>
            <person name="Hug L.A."/>
            <person name="Thomas B.C."/>
            <person name="Sharon I."/>
            <person name="Castelle C.J."/>
            <person name="Singh A."/>
            <person name="Wilkins M.J."/>
            <person name="Williams K.H."/>
            <person name="Banfield J.F."/>
        </authorList>
    </citation>
    <scope>NUCLEOTIDE SEQUENCE [LARGE SCALE GENOMIC DNA]</scope>
</reference>
<evidence type="ECO:0000313" key="7">
    <source>
        <dbReference type="EMBL" id="KKS97157.1"/>
    </source>
</evidence>
<comment type="function">
    <text evidence="6">Specifically methylates the N4 position of cytidine in position 1402 (C1402) of 16S rRNA.</text>
</comment>
<dbReference type="HAMAP" id="MF_01007">
    <property type="entry name" value="16SrRNA_methyltr_H"/>
    <property type="match status" value="1"/>
</dbReference>
<name>A0A0G1DHX2_9BACT</name>
<dbReference type="Proteomes" id="UP000034090">
    <property type="component" value="Unassembled WGS sequence"/>
</dbReference>
<dbReference type="GO" id="GO:0070475">
    <property type="term" value="P:rRNA base methylation"/>
    <property type="evidence" value="ECO:0007669"/>
    <property type="project" value="UniProtKB-UniRule"/>
</dbReference>
<keyword evidence="6" id="KW-0963">Cytoplasm</keyword>
<dbReference type="NCBIfam" id="TIGR00006">
    <property type="entry name" value="16S rRNA (cytosine(1402)-N(4))-methyltransferase RsmH"/>
    <property type="match status" value="1"/>
</dbReference>
<dbReference type="InterPro" id="IPR029063">
    <property type="entry name" value="SAM-dependent_MTases_sf"/>
</dbReference>
<dbReference type="GO" id="GO:0071424">
    <property type="term" value="F:rRNA (cytosine-N4-)-methyltransferase activity"/>
    <property type="evidence" value="ECO:0007669"/>
    <property type="project" value="UniProtKB-UniRule"/>
</dbReference>
<dbReference type="PANTHER" id="PTHR11265:SF0">
    <property type="entry name" value="12S RRNA N4-METHYLCYTIDINE METHYLTRANSFERASE"/>
    <property type="match status" value="1"/>
</dbReference>
<dbReference type="STRING" id="1618578.UV74_C0013G0279"/>
<evidence type="ECO:0000256" key="5">
    <source>
        <dbReference type="ARBA" id="ARBA00022691"/>
    </source>
</evidence>
<accession>A0A0G1DHX2</accession>
<dbReference type="InterPro" id="IPR023397">
    <property type="entry name" value="SAM-dep_MeTrfase_MraW_recog"/>
</dbReference>
<evidence type="ECO:0000256" key="1">
    <source>
        <dbReference type="ARBA" id="ARBA00010396"/>
    </source>
</evidence>
<feature type="binding site" evidence="6">
    <location>
        <position position="60"/>
    </location>
    <ligand>
        <name>S-adenosyl-L-methionine</name>
        <dbReference type="ChEBI" id="CHEBI:59789"/>
    </ligand>
</feature>
<comment type="catalytic activity">
    <reaction evidence="6">
        <text>cytidine(1402) in 16S rRNA + S-adenosyl-L-methionine = N(4)-methylcytidine(1402) in 16S rRNA + S-adenosyl-L-homocysteine + H(+)</text>
        <dbReference type="Rhea" id="RHEA:42928"/>
        <dbReference type="Rhea" id="RHEA-COMP:10286"/>
        <dbReference type="Rhea" id="RHEA-COMP:10287"/>
        <dbReference type="ChEBI" id="CHEBI:15378"/>
        <dbReference type="ChEBI" id="CHEBI:57856"/>
        <dbReference type="ChEBI" id="CHEBI:59789"/>
        <dbReference type="ChEBI" id="CHEBI:74506"/>
        <dbReference type="ChEBI" id="CHEBI:82748"/>
        <dbReference type="EC" id="2.1.1.199"/>
    </reaction>
</comment>
<dbReference type="PATRIC" id="fig|1618578.3.peg.630"/>
<evidence type="ECO:0000256" key="6">
    <source>
        <dbReference type="HAMAP-Rule" id="MF_01007"/>
    </source>
</evidence>
<evidence type="ECO:0000256" key="3">
    <source>
        <dbReference type="ARBA" id="ARBA00022603"/>
    </source>
</evidence>
<feature type="binding site" evidence="6">
    <location>
        <begin position="43"/>
        <end position="45"/>
    </location>
    <ligand>
        <name>S-adenosyl-L-methionine</name>
        <dbReference type="ChEBI" id="CHEBI:59789"/>
    </ligand>
</feature>
<keyword evidence="4 6" id="KW-0808">Transferase</keyword>
<dbReference type="GO" id="GO:0005737">
    <property type="term" value="C:cytoplasm"/>
    <property type="evidence" value="ECO:0007669"/>
    <property type="project" value="UniProtKB-SubCell"/>
</dbReference>
<protein>
    <recommendedName>
        <fullName evidence="6">Ribosomal RNA small subunit methyltransferase H</fullName>
        <ecNumber evidence="6">2.1.1.199</ecNumber>
    </recommendedName>
    <alternativeName>
        <fullName evidence="6">16S rRNA m(4)C1402 methyltransferase</fullName>
    </alternativeName>
    <alternativeName>
        <fullName evidence="6">rRNA (cytosine-N(4)-)-methyltransferase RsmH</fullName>
    </alternativeName>
</protein>
<keyword evidence="5 6" id="KW-0949">S-adenosyl-L-methionine</keyword>
<dbReference type="Gene3D" id="3.40.50.150">
    <property type="entry name" value="Vaccinia Virus protein VP39"/>
    <property type="match status" value="1"/>
</dbReference>
<sequence length="305" mass="34169">MRKDRNNFDRLHKPVMVHEVVDFLVNKSSNSEDKYIDATLGAAGHSLALANYEGKVLGIDQDKRMLEIARKNIACPSPQLRGSAKLVHGNFRDIDRIAGENGFARVRGIVFDLGISSFHYQSGQGFSFQEGNNPLDMRLDPESQSVRGSDLLNSLRTDQLETMFEEALTKGESKRLVKKIIRFRERTPIKTVNDFLSVIRQGVIKKGKTDPATRPFLALRMAVNSEVDSLQTALPKAEGLLISGGRLAIISFHSGEDRIVKEYFKERVRGGYGRLVTAKPVLPSIEEVKENPSSRSAKLRIYEKI</sequence>
<feature type="binding site" evidence="6">
    <location>
        <position position="119"/>
    </location>
    <ligand>
        <name>S-adenosyl-L-methionine</name>
        <dbReference type="ChEBI" id="CHEBI:59789"/>
    </ligand>
</feature>
<dbReference type="EMBL" id="LCFQ01000013">
    <property type="protein sequence ID" value="KKS97157.1"/>
    <property type="molecule type" value="Genomic_DNA"/>
</dbReference>
<keyword evidence="3 6" id="KW-0489">Methyltransferase</keyword>
<dbReference type="PANTHER" id="PTHR11265">
    <property type="entry name" value="S-ADENOSYL-METHYLTRANSFERASE MRAW"/>
    <property type="match status" value="1"/>
</dbReference>
<comment type="subcellular location">
    <subcellularLocation>
        <location evidence="6">Cytoplasm</location>
    </subcellularLocation>
</comment>
<gene>
    <name evidence="6" type="primary">rsmH</name>
    <name evidence="7" type="ORF">UV74_C0013G0279</name>
</gene>
<feature type="binding site" evidence="6">
    <location>
        <position position="91"/>
    </location>
    <ligand>
        <name>S-adenosyl-L-methionine</name>
        <dbReference type="ChEBI" id="CHEBI:59789"/>
    </ligand>
</feature>
<proteinExistence type="inferred from homology"/>
<dbReference type="CDD" id="cd02440">
    <property type="entry name" value="AdoMet_MTases"/>
    <property type="match status" value="1"/>
</dbReference>